<dbReference type="InterPro" id="IPR000089">
    <property type="entry name" value="Biotin_lipoyl"/>
</dbReference>
<comment type="function">
    <text evidence="3">The glycine cleavage system catalyzes the degradation of glycine. The H protein shuttles the methylamine group of glycine from the P protein to the T protein.</text>
</comment>
<dbReference type="GO" id="GO:0005737">
    <property type="term" value="C:cytoplasm"/>
    <property type="evidence" value="ECO:0007669"/>
    <property type="project" value="TreeGrafter"/>
</dbReference>
<evidence type="ECO:0000256" key="1">
    <source>
        <dbReference type="ARBA" id="ARBA00009249"/>
    </source>
</evidence>
<organism evidence="6 7">
    <name type="scientific">Odinarchaeota yellowstonii (strain LCB_4)</name>
    <dbReference type="NCBI Taxonomy" id="1841599"/>
    <lineage>
        <taxon>Archaea</taxon>
        <taxon>Promethearchaeati</taxon>
        <taxon>Candidatus Odinarchaeota</taxon>
        <taxon>Candidatus Odinarchaeia</taxon>
        <taxon>Candidatus Odinarchaeales</taxon>
        <taxon>Candidatus Odinarchaeaceae</taxon>
        <taxon>Candidatus Odinarchaeum</taxon>
    </lineage>
</organism>
<dbReference type="Pfam" id="PF01597">
    <property type="entry name" value="GCV_H"/>
    <property type="match status" value="1"/>
</dbReference>
<protein>
    <recommendedName>
        <fullName evidence="3">Probable glycine cleavage system H protein</fullName>
    </recommendedName>
</protein>
<reference evidence="6" key="1">
    <citation type="journal article" date="2017" name="Nature">
        <title>Asgard archaea illuminate the origin of eukaryotic cellular complexity.</title>
        <authorList>
            <person name="Zaremba-Niedzwiedzka K."/>
            <person name="Caceres E.F."/>
            <person name="Saw J.H."/>
            <person name="Backstrom D."/>
            <person name="Juzokaite L."/>
            <person name="Vancaester E."/>
            <person name="Seitz K.W."/>
            <person name="Anantharaman K."/>
            <person name="Starnawski P."/>
            <person name="Kjeldsen K.U."/>
            <person name="Scott M.B."/>
            <person name="Nunoura T."/>
            <person name="Banfield J.F."/>
            <person name="Schramm A."/>
            <person name="Baker B.J."/>
            <person name="Spang A."/>
            <person name="Ettema T.J.G."/>
        </authorList>
    </citation>
    <scope>NUCLEOTIDE SEQUENCE</scope>
    <source>
        <strain evidence="6">LCB_4</strain>
    </source>
</reference>
<comment type="similarity">
    <text evidence="1 3">Belongs to the GcvH family.</text>
</comment>
<dbReference type="PROSITE" id="PS50968">
    <property type="entry name" value="BIOTINYL_LIPOYL"/>
    <property type="match status" value="1"/>
</dbReference>
<dbReference type="GO" id="GO:0005960">
    <property type="term" value="C:glycine cleavage complex"/>
    <property type="evidence" value="ECO:0007669"/>
    <property type="project" value="InterPro"/>
</dbReference>
<evidence type="ECO:0000256" key="4">
    <source>
        <dbReference type="PIRSR" id="PIRSR617453-50"/>
    </source>
</evidence>
<name>A0AAF0D3I7_ODILC</name>
<reference evidence="6" key="2">
    <citation type="journal article" date="2022" name="Nat. Microbiol.">
        <title>A closed Candidatus Odinarchaeum chromosome exposes Asgard archaeal viruses.</title>
        <authorList>
            <person name="Tamarit D."/>
            <person name="Caceres E.F."/>
            <person name="Krupovic M."/>
            <person name="Nijland R."/>
            <person name="Eme L."/>
            <person name="Robinson N.P."/>
            <person name="Ettema T.J.G."/>
        </authorList>
    </citation>
    <scope>NUCLEOTIDE SEQUENCE</scope>
    <source>
        <strain evidence="6">LCB_4</strain>
    </source>
</reference>
<feature type="domain" description="Lipoyl-binding" evidence="5">
    <location>
        <begin position="34"/>
        <end position="123"/>
    </location>
</feature>
<dbReference type="HAMAP" id="MF_00272">
    <property type="entry name" value="GcvH"/>
    <property type="match status" value="1"/>
</dbReference>
<dbReference type="InterPro" id="IPR033753">
    <property type="entry name" value="GCV_H/Fam206"/>
</dbReference>
<gene>
    <name evidence="3 6" type="primary">gcvH</name>
    <name evidence="6" type="ORF">OdinLCB4_003040</name>
</gene>
<dbReference type="NCBIfam" id="TIGR00527">
    <property type="entry name" value="gcvH"/>
    <property type="match status" value="1"/>
</dbReference>
<dbReference type="InterPro" id="IPR003016">
    <property type="entry name" value="2-oxoA_DH_lipoyl-BS"/>
</dbReference>
<evidence type="ECO:0000256" key="3">
    <source>
        <dbReference type="HAMAP-Rule" id="MF_00272"/>
    </source>
</evidence>
<dbReference type="PROSITE" id="PS00189">
    <property type="entry name" value="LIPOYL"/>
    <property type="match status" value="1"/>
</dbReference>
<evidence type="ECO:0000313" key="7">
    <source>
        <dbReference type="Proteomes" id="UP000186851"/>
    </source>
</evidence>
<dbReference type="NCBIfam" id="NF002270">
    <property type="entry name" value="PRK01202.1"/>
    <property type="match status" value="1"/>
</dbReference>
<dbReference type="GO" id="GO:0009249">
    <property type="term" value="P:protein lipoylation"/>
    <property type="evidence" value="ECO:0007669"/>
    <property type="project" value="TreeGrafter"/>
</dbReference>
<comment type="subunit">
    <text evidence="3">The glycine cleavage system is composed of four proteins: P, T, L and H.</text>
</comment>
<dbReference type="InterPro" id="IPR002930">
    <property type="entry name" value="GCV_H"/>
</dbReference>
<keyword evidence="2 3" id="KW-0450">Lipoyl</keyword>
<dbReference type="SUPFAM" id="SSF51230">
    <property type="entry name" value="Single hybrid motif"/>
    <property type="match status" value="1"/>
</dbReference>
<dbReference type="Proteomes" id="UP000186851">
    <property type="component" value="Chromosome"/>
</dbReference>
<dbReference type="Gene3D" id="2.40.50.100">
    <property type="match status" value="1"/>
</dbReference>
<feature type="modified residue" description="N6-lipoyllysine" evidence="3 4">
    <location>
        <position position="82"/>
    </location>
</feature>
<proteinExistence type="inferred from homology"/>
<dbReference type="KEGG" id="oyw:OdinLCB4_003040"/>
<evidence type="ECO:0000313" key="6">
    <source>
        <dbReference type="EMBL" id="WEU41055.1"/>
    </source>
</evidence>
<dbReference type="CDD" id="cd06848">
    <property type="entry name" value="GCS_H"/>
    <property type="match status" value="1"/>
</dbReference>
<dbReference type="InterPro" id="IPR017453">
    <property type="entry name" value="GCV_H_sub"/>
</dbReference>
<accession>A0AAF0D3I7</accession>
<evidence type="ECO:0000256" key="2">
    <source>
        <dbReference type="ARBA" id="ARBA00022823"/>
    </source>
</evidence>
<dbReference type="PANTHER" id="PTHR11715">
    <property type="entry name" value="GLYCINE CLEAVAGE SYSTEM H PROTEIN"/>
    <property type="match status" value="1"/>
</dbReference>
<dbReference type="GO" id="GO:0019464">
    <property type="term" value="P:glycine decarboxylation via glycine cleavage system"/>
    <property type="evidence" value="ECO:0007669"/>
    <property type="project" value="UniProtKB-UniRule"/>
</dbReference>
<dbReference type="EMBL" id="CP091871">
    <property type="protein sequence ID" value="WEU41055.1"/>
    <property type="molecule type" value="Genomic_DNA"/>
</dbReference>
<sequence>MLTGDGVLKVGEYIIQEGLYYTKTHEWLKVENNKAIVGITDYAQRNLKDLVYVEFINADEEPLDVGSIVKAGSQIAAIESVKATSEVYSPVSGKILEVNRKLESNPELANKEPYGAGYLMVIEPIDLKADIKKLMDDKKYAEFVKEEAASHE</sequence>
<evidence type="ECO:0000259" key="5">
    <source>
        <dbReference type="PROSITE" id="PS50968"/>
    </source>
</evidence>
<dbReference type="AlphaFoldDB" id="A0AAF0D3I7"/>
<dbReference type="InterPro" id="IPR011053">
    <property type="entry name" value="Single_hybrid_motif"/>
</dbReference>
<comment type="cofactor">
    <cofactor evidence="3">
        <name>(R)-lipoate</name>
        <dbReference type="ChEBI" id="CHEBI:83088"/>
    </cofactor>
    <text evidence="3">Binds 1 lipoyl cofactor covalently.</text>
</comment>
<dbReference type="PANTHER" id="PTHR11715:SF3">
    <property type="entry name" value="GLYCINE CLEAVAGE SYSTEM H PROTEIN-RELATED"/>
    <property type="match status" value="1"/>
</dbReference>